<protein>
    <submittedName>
        <fullName evidence="2">Uncharacterized protein</fullName>
    </submittedName>
</protein>
<accession>A0ABS5ZHC5</accession>
<comment type="caution">
    <text evidence="2">The sequence shown here is derived from an EMBL/GenBank/DDBJ whole genome shotgun (WGS) entry which is preliminary data.</text>
</comment>
<evidence type="ECO:0000313" key="3">
    <source>
        <dbReference type="Proteomes" id="UP000690515"/>
    </source>
</evidence>
<organism evidence="2 3">
    <name type="scientific">Zooshikella harenae</name>
    <dbReference type="NCBI Taxonomy" id="2827238"/>
    <lineage>
        <taxon>Bacteria</taxon>
        <taxon>Pseudomonadati</taxon>
        <taxon>Pseudomonadota</taxon>
        <taxon>Gammaproteobacteria</taxon>
        <taxon>Oceanospirillales</taxon>
        <taxon>Zooshikellaceae</taxon>
        <taxon>Zooshikella</taxon>
    </lineage>
</organism>
<name>A0ABS5ZHC5_9GAMM</name>
<evidence type="ECO:0000256" key="1">
    <source>
        <dbReference type="SAM" id="Phobius"/>
    </source>
</evidence>
<proteinExistence type="predicted"/>
<dbReference type="Proteomes" id="UP000690515">
    <property type="component" value="Unassembled WGS sequence"/>
</dbReference>
<evidence type="ECO:0000313" key="2">
    <source>
        <dbReference type="EMBL" id="MBU2713193.1"/>
    </source>
</evidence>
<keyword evidence="1" id="KW-0812">Transmembrane</keyword>
<gene>
    <name evidence="2" type="ORF">KCG35_19170</name>
</gene>
<feature type="transmembrane region" description="Helical" evidence="1">
    <location>
        <begin position="60"/>
        <end position="79"/>
    </location>
</feature>
<feature type="transmembrane region" description="Helical" evidence="1">
    <location>
        <begin position="12"/>
        <end position="29"/>
    </location>
</feature>
<keyword evidence="1" id="KW-1133">Transmembrane helix</keyword>
<keyword evidence="1" id="KW-0472">Membrane</keyword>
<dbReference type="EMBL" id="JAGSOY010000065">
    <property type="protein sequence ID" value="MBU2713193.1"/>
    <property type="molecule type" value="Genomic_DNA"/>
</dbReference>
<reference evidence="2 3" key="1">
    <citation type="submission" date="2021-04" db="EMBL/GenBank/DDBJ databases">
        <authorList>
            <person name="Pira H."/>
            <person name="Risdian C."/>
            <person name="Wink J."/>
        </authorList>
    </citation>
    <scope>NUCLEOTIDE SEQUENCE [LARGE SCALE GENOMIC DNA]</scope>
    <source>
        <strain evidence="2 3">WH53</strain>
    </source>
</reference>
<dbReference type="RefSeq" id="WP_215821481.1">
    <property type="nucleotide sequence ID" value="NZ_JAGSOY010000065.1"/>
</dbReference>
<keyword evidence="3" id="KW-1185">Reference proteome</keyword>
<sequence>MVGRTKRISLIYGGWATALFLFSVYGTLFSDHGEYSISSHLLLSVTGMPLSFISWSLPHASLTGIAVAGVAGLIQWILVSELWEWWYNRKS</sequence>